<keyword evidence="8" id="KW-0378">Hydrolase</keyword>
<keyword evidence="9" id="KW-0862">Zinc</keyword>
<keyword evidence="6" id="KW-0963">Cytoplasm</keyword>
<comment type="similarity">
    <text evidence="4">Belongs to the cytidine and deoxycytidylate deaminase family.</text>
</comment>
<comment type="subcellular location">
    <subcellularLocation>
        <location evidence="3">Cytoplasm</location>
    </subcellularLocation>
    <subcellularLocation>
        <location evidence="2">Nucleus</location>
    </subcellularLocation>
</comment>
<comment type="subunit">
    <text evidence="5">Homodimer.</text>
</comment>
<comment type="catalytic activity">
    <reaction evidence="11">
        <text>cytosine + H2O + H(+) = uracil + NH4(+)</text>
        <dbReference type="Rhea" id="RHEA:20605"/>
        <dbReference type="ChEBI" id="CHEBI:15377"/>
        <dbReference type="ChEBI" id="CHEBI:15378"/>
        <dbReference type="ChEBI" id="CHEBI:16040"/>
        <dbReference type="ChEBI" id="CHEBI:17568"/>
        <dbReference type="ChEBI" id="CHEBI:28938"/>
        <dbReference type="EC" id="3.5.4.1"/>
    </reaction>
</comment>
<evidence type="ECO:0000256" key="13">
    <source>
        <dbReference type="ARBA" id="ARBA00060700"/>
    </source>
</evidence>
<evidence type="ECO:0000256" key="8">
    <source>
        <dbReference type="ARBA" id="ARBA00022801"/>
    </source>
</evidence>
<dbReference type="GO" id="GO:0019858">
    <property type="term" value="P:cytosine metabolic process"/>
    <property type="evidence" value="ECO:0007669"/>
    <property type="project" value="UniProtKB-ARBA"/>
</dbReference>
<reference evidence="18 19" key="1">
    <citation type="journal article" date="2016" name="Mol. Biol. Evol.">
        <title>Comparative Genomics of Early-Diverging Mushroom-Forming Fungi Provides Insights into the Origins of Lignocellulose Decay Capabilities.</title>
        <authorList>
            <person name="Nagy L.G."/>
            <person name="Riley R."/>
            <person name="Tritt A."/>
            <person name="Adam C."/>
            <person name="Daum C."/>
            <person name="Floudas D."/>
            <person name="Sun H."/>
            <person name="Yadav J.S."/>
            <person name="Pangilinan J."/>
            <person name="Larsson K.H."/>
            <person name="Matsuura K."/>
            <person name="Barry K."/>
            <person name="Labutti K."/>
            <person name="Kuo R."/>
            <person name="Ohm R.A."/>
            <person name="Bhattacharya S.S."/>
            <person name="Shirouzu T."/>
            <person name="Yoshinaga Y."/>
            <person name="Martin F.M."/>
            <person name="Grigoriev I.V."/>
            <person name="Hibbett D.S."/>
        </authorList>
    </citation>
    <scope>NUCLEOTIDE SEQUENCE [LARGE SCALE GENOMIC DNA]</scope>
    <source>
        <strain evidence="18 19">HHB12733</strain>
    </source>
</reference>
<evidence type="ECO:0000313" key="19">
    <source>
        <dbReference type="Proteomes" id="UP000076842"/>
    </source>
</evidence>
<evidence type="ECO:0000256" key="10">
    <source>
        <dbReference type="ARBA" id="ARBA00023242"/>
    </source>
</evidence>
<dbReference type="GO" id="GO:0005634">
    <property type="term" value="C:nucleus"/>
    <property type="evidence" value="ECO:0007669"/>
    <property type="project" value="UniProtKB-SubCell"/>
</dbReference>
<organism evidence="18 19">
    <name type="scientific">Calocera cornea HHB12733</name>
    <dbReference type="NCBI Taxonomy" id="1353952"/>
    <lineage>
        <taxon>Eukaryota</taxon>
        <taxon>Fungi</taxon>
        <taxon>Dikarya</taxon>
        <taxon>Basidiomycota</taxon>
        <taxon>Agaricomycotina</taxon>
        <taxon>Dacrymycetes</taxon>
        <taxon>Dacrymycetales</taxon>
        <taxon>Dacrymycetaceae</taxon>
        <taxon>Calocera</taxon>
    </lineage>
</organism>
<dbReference type="OrthoDB" id="408702at2759"/>
<evidence type="ECO:0000256" key="4">
    <source>
        <dbReference type="ARBA" id="ARBA00006576"/>
    </source>
</evidence>
<evidence type="ECO:0000313" key="18">
    <source>
        <dbReference type="EMBL" id="KZT50749.1"/>
    </source>
</evidence>
<evidence type="ECO:0000256" key="14">
    <source>
        <dbReference type="ARBA" id="ARBA00066550"/>
    </source>
</evidence>
<evidence type="ECO:0000259" key="17">
    <source>
        <dbReference type="PROSITE" id="PS51747"/>
    </source>
</evidence>
<dbReference type="Pfam" id="PF00383">
    <property type="entry name" value="dCMP_cyt_deam_1"/>
    <property type="match status" value="1"/>
</dbReference>
<proteinExistence type="inferred from homology"/>
<dbReference type="FunFam" id="3.40.140.10:FF:000016">
    <property type="entry name" value="Cytosine deaminase"/>
    <property type="match status" value="1"/>
</dbReference>
<keyword evidence="19" id="KW-1185">Reference proteome</keyword>
<evidence type="ECO:0000256" key="5">
    <source>
        <dbReference type="ARBA" id="ARBA00011738"/>
    </source>
</evidence>
<sequence length="169" mass="18027">MHPPTTPFAPTAPAAHPLASDLENMQHALAQARLGASEGGVPIGGALVDKEGKLLGVGRNKRVQEKSAILHGETDCLNNIGRLPASKYAGATIYTTLSPCTMCSGAVVLFGISRVVMGENSTFVGGEDFLKSRGVEVVNLDLVECKQLMKDFIDKYPEIWNEDIGEEDT</sequence>
<evidence type="ECO:0000256" key="7">
    <source>
        <dbReference type="ARBA" id="ARBA00022723"/>
    </source>
</evidence>
<evidence type="ECO:0000256" key="9">
    <source>
        <dbReference type="ARBA" id="ARBA00022833"/>
    </source>
</evidence>
<keyword evidence="7" id="KW-0479">Metal-binding</keyword>
<dbReference type="GO" id="GO:0004131">
    <property type="term" value="F:cytosine deaminase activity"/>
    <property type="evidence" value="ECO:0007669"/>
    <property type="project" value="UniProtKB-EC"/>
</dbReference>
<dbReference type="InParanoid" id="A0A165CGH7"/>
<dbReference type="InterPro" id="IPR016193">
    <property type="entry name" value="Cytidine_deaminase-like"/>
</dbReference>
<dbReference type="AlphaFoldDB" id="A0A165CGH7"/>
<gene>
    <name evidence="18" type="ORF">CALCODRAFT_504389</name>
</gene>
<dbReference type="GO" id="GO:0046872">
    <property type="term" value="F:metal ion binding"/>
    <property type="evidence" value="ECO:0007669"/>
    <property type="project" value="UniProtKB-KW"/>
</dbReference>
<dbReference type="EC" id="3.5.4.1" evidence="14"/>
<accession>A0A165CGH7</accession>
<dbReference type="GO" id="GO:0008835">
    <property type="term" value="F:diaminohydroxyphosphoribosylaminopyrimidine deaminase activity"/>
    <property type="evidence" value="ECO:0007669"/>
    <property type="project" value="TreeGrafter"/>
</dbReference>
<evidence type="ECO:0000256" key="15">
    <source>
        <dbReference type="ARBA" id="ARBA00074321"/>
    </source>
</evidence>
<comment type="cofactor">
    <cofactor evidence="1">
        <name>Zn(2+)</name>
        <dbReference type="ChEBI" id="CHEBI:29105"/>
    </cofactor>
</comment>
<dbReference type="STRING" id="1353952.A0A165CGH7"/>
<dbReference type="CDD" id="cd01285">
    <property type="entry name" value="nucleoside_deaminase"/>
    <property type="match status" value="1"/>
</dbReference>
<dbReference type="Gene3D" id="3.40.140.10">
    <property type="entry name" value="Cytidine Deaminase, domain 2"/>
    <property type="match status" value="1"/>
</dbReference>
<dbReference type="PANTHER" id="PTHR11079">
    <property type="entry name" value="CYTOSINE DEAMINASE FAMILY MEMBER"/>
    <property type="match status" value="1"/>
</dbReference>
<keyword evidence="10" id="KW-0539">Nucleus</keyword>
<protein>
    <recommendedName>
        <fullName evidence="15">Cytosine deaminase</fullName>
        <ecNumber evidence="14">3.5.4.1</ecNumber>
    </recommendedName>
    <alternativeName>
        <fullName evidence="16">Cytosine aminohydrolase</fullName>
    </alternativeName>
</protein>
<dbReference type="PROSITE" id="PS51747">
    <property type="entry name" value="CYT_DCMP_DEAMINASES_2"/>
    <property type="match status" value="1"/>
</dbReference>
<evidence type="ECO:0000256" key="2">
    <source>
        <dbReference type="ARBA" id="ARBA00004123"/>
    </source>
</evidence>
<evidence type="ECO:0000256" key="1">
    <source>
        <dbReference type="ARBA" id="ARBA00001947"/>
    </source>
</evidence>
<comment type="function">
    <text evidence="12">Catalyzes the hydrolytic deamination of cytosine to uracil or 5-methylcytosine to thymine. Is involved in the pyrimidine salvage pathway, which allows the cell to utilize cytosine for pyrimidine nucleotide synthesis.</text>
</comment>
<name>A0A165CGH7_9BASI</name>
<evidence type="ECO:0000256" key="11">
    <source>
        <dbReference type="ARBA" id="ARBA00050113"/>
    </source>
</evidence>
<dbReference type="Proteomes" id="UP000076842">
    <property type="component" value="Unassembled WGS sequence"/>
</dbReference>
<dbReference type="EMBL" id="KV424147">
    <property type="protein sequence ID" value="KZT50749.1"/>
    <property type="molecule type" value="Genomic_DNA"/>
</dbReference>
<dbReference type="GO" id="GO:0005737">
    <property type="term" value="C:cytoplasm"/>
    <property type="evidence" value="ECO:0007669"/>
    <property type="project" value="UniProtKB-SubCell"/>
</dbReference>
<evidence type="ECO:0000256" key="6">
    <source>
        <dbReference type="ARBA" id="ARBA00022490"/>
    </source>
</evidence>
<dbReference type="PANTHER" id="PTHR11079:SF190">
    <property type="entry name" value="CYTOSINE DEAMINASE"/>
    <property type="match status" value="1"/>
</dbReference>
<evidence type="ECO:0000256" key="3">
    <source>
        <dbReference type="ARBA" id="ARBA00004496"/>
    </source>
</evidence>
<comment type="pathway">
    <text evidence="13">Pyrimidine metabolism; UMP biosynthesis via salvage pathway; uracil from cytosine: step 1/1.</text>
</comment>
<feature type="domain" description="CMP/dCMP-type deaminase" evidence="17">
    <location>
        <begin position="19"/>
        <end position="137"/>
    </location>
</feature>
<evidence type="ECO:0000256" key="16">
    <source>
        <dbReference type="ARBA" id="ARBA00084039"/>
    </source>
</evidence>
<evidence type="ECO:0000256" key="12">
    <source>
        <dbReference type="ARBA" id="ARBA00056232"/>
    </source>
</evidence>
<dbReference type="InterPro" id="IPR002125">
    <property type="entry name" value="CMP_dCMP_dom"/>
</dbReference>
<dbReference type="SUPFAM" id="SSF53927">
    <property type="entry name" value="Cytidine deaminase-like"/>
    <property type="match status" value="1"/>
</dbReference>